<name>S3V8J6_9LEPT</name>
<gene>
    <name evidence="1" type="ORF">LEP1GSC058_1154</name>
</gene>
<keyword evidence="2" id="KW-1185">Reference proteome</keyword>
<protein>
    <submittedName>
        <fullName evidence="1">Uncharacterized protein</fullName>
    </submittedName>
</protein>
<reference evidence="1" key="1">
    <citation type="submission" date="2013-04" db="EMBL/GenBank/DDBJ databases">
        <authorList>
            <person name="Harkins D.M."/>
            <person name="Durkin A.S."/>
            <person name="Selengut J.D."/>
            <person name="Sanka R."/>
            <person name="DePew J."/>
            <person name="Purushe J."/>
            <person name="Ahmed A."/>
            <person name="van der Linden H."/>
            <person name="Goris M.G.A."/>
            <person name="Hartskeerl R.A."/>
            <person name="Vinetz J.M."/>
            <person name="Sutton G.G."/>
            <person name="Nelson W.C."/>
            <person name="Fouts D.E."/>
        </authorList>
    </citation>
    <scope>NUCLEOTIDE SEQUENCE [LARGE SCALE GENOMIC DNA]</scope>
    <source>
        <strain evidence="1">BUT 6</strain>
    </source>
</reference>
<dbReference type="AlphaFoldDB" id="S3V8J6"/>
<proteinExistence type="predicted"/>
<evidence type="ECO:0000313" key="2">
    <source>
        <dbReference type="Proteomes" id="UP000014540"/>
    </source>
</evidence>
<organism evidence="1 2">
    <name type="scientific">Leptospira fainei serovar Hurstbridge str. BUT 6</name>
    <dbReference type="NCBI Taxonomy" id="1193011"/>
    <lineage>
        <taxon>Bacteria</taxon>
        <taxon>Pseudomonadati</taxon>
        <taxon>Spirochaetota</taxon>
        <taxon>Spirochaetia</taxon>
        <taxon>Leptospirales</taxon>
        <taxon>Leptospiraceae</taxon>
        <taxon>Leptospira</taxon>
    </lineage>
</organism>
<sequence length="55" mass="6491">MKKGVEEVLFIPEKKFDFEVRVIFDTIAIITTKFPGMRNGKKVYETVEIISNRRQ</sequence>
<evidence type="ECO:0000313" key="1">
    <source>
        <dbReference type="EMBL" id="EPG72745.1"/>
    </source>
</evidence>
<accession>S3V8J6</accession>
<dbReference type="EMBL" id="AKWZ02000011">
    <property type="protein sequence ID" value="EPG72745.1"/>
    <property type="molecule type" value="Genomic_DNA"/>
</dbReference>
<dbReference type="Proteomes" id="UP000014540">
    <property type="component" value="Unassembled WGS sequence"/>
</dbReference>
<comment type="caution">
    <text evidence="1">The sequence shown here is derived from an EMBL/GenBank/DDBJ whole genome shotgun (WGS) entry which is preliminary data.</text>
</comment>